<protein>
    <submittedName>
        <fullName evidence="1">Uncharacterized protein</fullName>
    </submittedName>
</protein>
<dbReference type="Proteomes" id="UP001348641">
    <property type="component" value="Unassembled WGS sequence"/>
</dbReference>
<proteinExistence type="predicted"/>
<reference evidence="1 2" key="1">
    <citation type="submission" date="2023-07" db="EMBL/GenBank/DDBJ databases">
        <authorList>
            <person name="Girao M."/>
            <person name="Carvalho M.F."/>
        </authorList>
    </citation>
    <scope>NUCLEOTIDE SEQUENCE [LARGE SCALE GENOMIC DNA]</scope>
    <source>
        <strain evidence="1 2">66/93</strain>
    </source>
</reference>
<dbReference type="RefSeq" id="WP_330161012.1">
    <property type="nucleotide sequence ID" value="NZ_BAAAJA010000021.1"/>
</dbReference>
<gene>
    <name evidence="1" type="ORF">Q8A49_26945</name>
</gene>
<name>A0ABU7KYJ0_9ACTN</name>
<accession>A0ABU7KYJ0</accession>
<evidence type="ECO:0000313" key="2">
    <source>
        <dbReference type="Proteomes" id="UP001348641"/>
    </source>
</evidence>
<comment type="caution">
    <text evidence="1">The sequence shown here is derived from an EMBL/GenBank/DDBJ whole genome shotgun (WGS) entry which is preliminary data.</text>
</comment>
<organism evidence="1 2">
    <name type="scientific">Nocardiopsis tropica</name>
    <dbReference type="NCBI Taxonomy" id="109330"/>
    <lineage>
        <taxon>Bacteria</taxon>
        <taxon>Bacillati</taxon>
        <taxon>Actinomycetota</taxon>
        <taxon>Actinomycetes</taxon>
        <taxon>Streptosporangiales</taxon>
        <taxon>Nocardiopsidaceae</taxon>
        <taxon>Nocardiopsis</taxon>
    </lineage>
</organism>
<dbReference type="EMBL" id="JAUUCC010000097">
    <property type="protein sequence ID" value="MEE2054142.1"/>
    <property type="molecule type" value="Genomic_DNA"/>
</dbReference>
<evidence type="ECO:0000313" key="1">
    <source>
        <dbReference type="EMBL" id="MEE2054142.1"/>
    </source>
</evidence>
<sequence>MWTTNHRPWVINGVADRVGTAWVLMEHTEVGHDTLDTAVEDFGDHVHKSHPPEEGCQSAGCRYRPWGTRD</sequence>